<gene>
    <name evidence="1" type="ORF">MTR67_046698</name>
</gene>
<proteinExistence type="predicted"/>
<protein>
    <submittedName>
        <fullName evidence="1">Uncharacterized protein</fullName>
    </submittedName>
</protein>
<evidence type="ECO:0000313" key="1">
    <source>
        <dbReference type="EMBL" id="WMV53313.1"/>
    </source>
</evidence>
<keyword evidence="2" id="KW-1185">Reference proteome</keyword>
<reference evidence="1" key="1">
    <citation type="submission" date="2023-08" db="EMBL/GenBank/DDBJ databases">
        <title>A de novo genome assembly of Solanum verrucosum Schlechtendal, a Mexican diploid species geographically isolated from the other diploid A-genome species in potato relatives.</title>
        <authorList>
            <person name="Hosaka K."/>
        </authorList>
    </citation>
    <scope>NUCLEOTIDE SEQUENCE</scope>
    <source>
        <tissue evidence="1">Young leaves</tissue>
    </source>
</reference>
<dbReference type="EMBL" id="CP133622">
    <property type="protein sequence ID" value="WMV53313.1"/>
    <property type="molecule type" value="Genomic_DNA"/>
</dbReference>
<dbReference type="AlphaFoldDB" id="A0AAF0ZXG7"/>
<evidence type="ECO:0000313" key="2">
    <source>
        <dbReference type="Proteomes" id="UP001234989"/>
    </source>
</evidence>
<organism evidence="1 2">
    <name type="scientific">Solanum verrucosum</name>
    <dbReference type="NCBI Taxonomy" id="315347"/>
    <lineage>
        <taxon>Eukaryota</taxon>
        <taxon>Viridiplantae</taxon>
        <taxon>Streptophyta</taxon>
        <taxon>Embryophyta</taxon>
        <taxon>Tracheophyta</taxon>
        <taxon>Spermatophyta</taxon>
        <taxon>Magnoliopsida</taxon>
        <taxon>eudicotyledons</taxon>
        <taxon>Gunneridae</taxon>
        <taxon>Pentapetalae</taxon>
        <taxon>asterids</taxon>
        <taxon>lamiids</taxon>
        <taxon>Solanales</taxon>
        <taxon>Solanaceae</taxon>
        <taxon>Solanoideae</taxon>
        <taxon>Solaneae</taxon>
        <taxon>Solanum</taxon>
    </lineage>
</organism>
<name>A0AAF0ZXG7_SOLVR</name>
<sequence>MFNLRSSCGIMGMKQLDSMIYITTWTHVYDSSHSLTYFLRT</sequence>
<dbReference type="Proteomes" id="UP001234989">
    <property type="component" value="Chromosome 11"/>
</dbReference>
<accession>A0AAF0ZXG7</accession>